<accession>A0A2H4SR36</accession>
<sequence length="97" mass="10635">MFGRANHTERGAYILVIIRGGKYGLLCKVTVARLQRRIVKGATPACVWDKVCNEEDLQRLAIGLLRRPCICEIKEKPVSAPGPAIGLISANFGTKSR</sequence>
<proteinExistence type="predicted"/>
<gene>
    <name evidence="1" type="ORF">A9K55_001573</name>
</gene>
<name>A0A2H4SR36_CORMI</name>
<evidence type="ECO:0000313" key="2">
    <source>
        <dbReference type="Proteomes" id="UP000323067"/>
    </source>
</evidence>
<dbReference type="EMBL" id="CP023326">
    <property type="protein sequence ID" value="ATY65571.1"/>
    <property type="molecule type" value="Genomic_DNA"/>
</dbReference>
<protein>
    <submittedName>
        <fullName evidence="1">Uncharacterized protein</fullName>
    </submittedName>
</protein>
<reference evidence="1 2" key="1">
    <citation type="journal article" date="2017" name="BMC Genomics">
        <title>Chromosome level assembly and secondary metabolite potential of the parasitic fungus Cordyceps militaris.</title>
        <authorList>
            <person name="Kramer G.J."/>
            <person name="Nodwell J.R."/>
        </authorList>
    </citation>
    <scope>NUCLEOTIDE SEQUENCE [LARGE SCALE GENOMIC DNA]</scope>
    <source>
        <strain evidence="1 2">ATCC 34164</strain>
    </source>
</reference>
<evidence type="ECO:0000313" key="1">
    <source>
        <dbReference type="EMBL" id="ATY65571.1"/>
    </source>
</evidence>
<dbReference type="VEuPathDB" id="FungiDB:A9K55_001573"/>
<dbReference type="AlphaFoldDB" id="A0A2H4SR36"/>
<organism evidence="1 2">
    <name type="scientific">Cordyceps militaris</name>
    <name type="common">Caterpillar fungus</name>
    <name type="synonym">Clavaria militaris</name>
    <dbReference type="NCBI Taxonomy" id="73501"/>
    <lineage>
        <taxon>Eukaryota</taxon>
        <taxon>Fungi</taxon>
        <taxon>Dikarya</taxon>
        <taxon>Ascomycota</taxon>
        <taxon>Pezizomycotina</taxon>
        <taxon>Sordariomycetes</taxon>
        <taxon>Hypocreomycetidae</taxon>
        <taxon>Hypocreales</taxon>
        <taxon>Cordycipitaceae</taxon>
        <taxon>Cordyceps</taxon>
    </lineage>
</organism>
<dbReference type="Proteomes" id="UP000323067">
    <property type="component" value="Chromosome iii"/>
</dbReference>
<dbReference type="VEuPathDB" id="FungiDB:CCM_00546"/>